<keyword evidence="1" id="KW-0479">Metal-binding</keyword>
<dbReference type="InterPro" id="IPR059080">
    <property type="entry name" value="WHD_PTC1"/>
</dbReference>
<keyword evidence="4" id="KW-0805">Transcription regulation</keyword>
<feature type="region of interest" description="Disordered" evidence="6">
    <location>
        <begin position="486"/>
        <end position="505"/>
    </location>
</feature>
<sequence length="748" mass="84653">MEQQSSHETEISTKGKDQSWNLFNFQQQPTMSFSMIDVCKKRKRYPKIFSLQSFADPGCPIAPSGSFRENVRLFLQEAGEVEDYTVMGNPLWCTFLNHEKTNLNAPFYTLEEQVYNSSHPFCDHCRCVGWSGHFVSKRRYHFIIPMDNEWHKPLNEEALDNQNHLLHGVIHCNGYGHLVCLNGIEGGSKFLSGREIMELWDRICTNLRARQIAVEDASKKRSMDLRLLHGVAYGHSWFGRWGYKFCRGSFGVTEQNYYEAIEALGSLVLDDIVRDLSKTKYHKDIKQMIRFYRDMSETRIVTIRELLRFMLTVKSRPPVSKITVTYSSPNAACAADSPPCSTPACLSRNSTKHALSSRSNSMIKEKSARYKKFSTAVANMDSRWPTRRLEFAAQVIVDALKEDKAMKPGSSGMTRQDVRDAARLHIGDTGLLDYVLKSLNNVIVENYVVRRMVNPSSRILEYTIHELGKEFKAPELEHSVMTLVDNPQVESSTPSSSSPSSSLAPGNDVYSDVVYLYKNVLLGYPDSEPVELAVQTILDCRHFVKEWKLRDEMEQVLTFICRLKPNFIENKSDLKGPSCGEIVTVPLHATVKDLKQAAEAALRDTYCIAERLIVTDIKELMDVDDEDVIFGQIESGVKLSVRGIGIDLCTPLKYQGGSDNWKVWCECGAQDDDGERMIACDICEVWQHTRCCGIDDSETVPPLFVCSGCCDSLVPPRIESRCYGLVDCADAFLISPEAAHLIEYGYGY</sequence>
<feature type="compositionally biased region" description="Low complexity" evidence="6">
    <location>
        <begin position="491"/>
        <end position="502"/>
    </location>
</feature>
<evidence type="ECO:0000256" key="5">
    <source>
        <dbReference type="ARBA" id="ARBA00023163"/>
    </source>
</evidence>
<evidence type="ECO:0000256" key="4">
    <source>
        <dbReference type="ARBA" id="ARBA00023015"/>
    </source>
</evidence>
<evidence type="ECO:0000313" key="8">
    <source>
        <dbReference type="EMBL" id="GAU43157.1"/>
    </source>
</evidence>
<evidence type="ECO:0000313" key="9">
    <source>
        <dbReference type="Proteomes" id="UP000242715"/>
    </source>
</evidence>
<dbReference type="Pfam" id="PF00628">
    <property type="entry name" value="PHD"/>
    <property type="match status" value="1"/>
</dbReference>
<dbReference type="Gene3D" id="3.30.40.10">
    <property type="entry name" value="Zinc/RING finger domain, C3HC4 (zinc finger)"/>
    <property type="match status" value="1"/>
</dbReference>
<organism evidence="8 9">
    <name type="scientific">Trifolium subterraneum</name>
    <name type="common">Subterranean clover</name>
    <dbReference type="NCBI Taxonomy" id="3900"/>
    <lineage>
        <taxon>Eukaryota</taxon>
        <taxon>Viridiplantae</taxon>
        <taxon>Streptophyta</taxon>
        <taxon>Embryophyta</taxon>
        <taxon>Tracheophyta</taxon>
        <taxon>Spermatophyta</taxon>
        <taxon>Magnoliopsida</taxon>
        <taxon>eudicotyledons</taxon>
        <taxon>Gunneridae</taxon>
        <taxon>Pentapetalae</taxon>
        <taxon>rosids</taxon>
        <taxon>fabids</taxon>
        <taxon>Fabales</taxon>
        <taxon>Fabaceae</taxon>
        <taxon>Papilionoideae</taxon>
        <taxon>50 kb inversion clade</taxon>
        <taxon>NPAAA clade</taxon>
        <taxon>Hologalegina</taxon>
        <taxon>IRL clade</taxon>
        <taxon>Trifolieae</taxon>
        <taxon>Trifolium</taxon>
    </lineage>
</organism>
<keyword evidence="9" id="KW-1185">Reference proteome</keyword>
<feature type="domain" description="Zinc finger PHD-type" evidence="7">
    <location>
        <begin position="664"/>
        <end position="710"/>
    </location>
</feature>
<proteinExistence type="predicted"/>
<evidence type="ECO:0000256" key="2">
    <source>
        <dbReference type="ARBA" id="ARBA00022771"/>
    </source>
</evidence>
<evidence type="ECO:0000259" key="7">
    <source>
        <dbReference type="SMART" id="SM00249"/>
    </source>
</evidence>
<dbReference type="PROSITE" id="PS01359">
    <property type="entry name" value="ZF_PHD_1"/>
    <property type="match status" value="1"/>
</dbReference>
<dbReference type="InterPro" id="IPR001965">
    <property type="entry name" value="Znf_PHD"/>
</dbReference>
<dbReference type="PANTHER" id="PTHR46201:SF9">
    <property type="entry name" value="PHD FINGER PROTEIN MALE MEIOCYTE DEATH 1"/>
    <property type="match status" value="1"/>
</dbReference>
<dbReference type="InterPro" id="IPR057765">
    <property type="entry name" value="MS1-like_ubiquitin"/>
</dbReference>
<dbReference type="Proteomes" id="UP000242715">
    <property type="component" value="Unassembled WGS sequence"/>
</dbReference>
<dbReference type="AlphaFoldDB" id="A0A2Z6PG52"/>
<gene>
    <name evidence="8" type="ORF">TSUD_246970</name>
</gene>
<dbReference type="InterPro" id="IPR019787">
    <property type="entry name" value="Znf_PHD-finger"/>
</dbReference>
<dbReference type="InterPro" id="IPR011011">
    <property type="entry name" value="Znf_FYVE_PHD"/>
</dbReference>
<reference evidence="9" key="1">
    <citation type="journal article" date="2017" name="Front. Plant Sci.">
        <title>Climate Clever Clovers: New Paradigm to Reduce the Environmental Footprint of Ruminants by Breeding Low Methanogenic Forages Utilizing Haplotype Variation.</title>
        <authorList>
            <person name="Kaur P."/>
            <person name="Appels R."/>
            <person name="Bayer P.E."/>
            <person name="Keeble-Gagnere G."/>
            <person name="Wang J."/>
            <person name="Hirakawa H."/>
            <person name="Shirasawa K."/>
            <person name="Vercoe P."/>
            <person name="Stefanova K."/>
            <person name="Durmic Z."/>
            <person name="Nichols P."/>
            <person name="Revell C."/>
            <person name="Isobe S.N."/>
            <person name="Edwards D."/>
            <person name="Erskine W."/>
        </authorList>
    </citation>
    <scope>NUCLEOTIDE SEQUENCE [LARGE SCALE GENOMIC DNA]</scope>
    <source>
        <strain evidence="9">cv. Daliak</strain>
    </source>
</reference>
<evidence type="ECO:0000256" key="3">
    <source>
        <dbReference type="ARBA" id="ARBA00022833"/>
    </source>
</evidence>
<accession>A0A2Z6PG52</accession>
<keyword evidence="3" id="KW-0862">Zinc</keyword>
<dbReference type="InterPro" id="IPR058054">
    <property type="entry name" value="Znf_MS1-like"/>
</dbReference>
<dbReference type="GO" id="GO:0008270">
    <property type="term" value="F:zinc ion binding"/>
    <property type="evidence" value="ECO:0007669"/>
    <property type="project" value="UniProtKB-KW"/>
</dbReference>
<dbReference type="InterPro" id="IPR013083">
    <property type="entry name" value="Znf_RING/FYVE/PHD"/>
</dbReference>
<dbReference type="PANTHER" id="PTHR46201">
    <property type="entry name" value="PHD FINGER PROTEIN MALE MEIOCYTE DEATH 1-RELATED"/>
    <property type="match status" value="1"/>
</dbReference>
<dbReference type="SMART" id="SM00249">
    <property type="entry name" value="PHD"/>
    <property type="match status" value="1"/>
</dbReference>
<dbReference type="Pfam" id="PF25565">
    <property type="entry name" value="Ubiquitin_At1g33420"/>
    <property type="match status" value="1"/>
</dbReference>
<keyword evidence="5" id="KW-0804">Transcription</keyword>
<dbReference type="EMBL" id="DF973959">
    <property type="protein sequence ID" value="GAU43157.1"/>
    <property type="molecule type" value="Genomic_DNA"/>
</dbReference>
<protein>
    <recommendedName>
        <fullName evidence="7">Zinc finger PHD-type domain-containing protein</fullName>
    </recommendedName>
</protein>
<evidence type="ECO:0000256" key="1">
    <source>
        <dbReference type="ARBA" id="ARBA00022723"/>
    </source>
</evidence>
<dbReference type="OrthoDB" id="436852at2759"/>
<keyword evidence="2" id="KW-0863">Zinc-finger</keyword>
<evidence type="ECO:0000256" key="6">
    <source>
        <dbReference type="SAM" id="MobiDB-lite"/>
    </source>
</evidence>
<name>A0A2Z6PG52_TRISU</name>
<dbReference type="CDD" id="cd15556">
    <property type="entry name" value="PHD_MMD1_like"/>
    <property type="match status" value="1"/>
</dbReference>
<dbReference type="Pfam" id="PF25874">
    <property type="entry name" value="WHD_plant_repro"/>
    <property type="match status" value="1"/>
</dbReference>
<dbReference type="InterPro" id="IPR019786">
    <property type="entry name" value="Zinc_finger_PHD-type_CS"/>
</dbReference>
<dbReference type="SUPFAM" id="SSF57903">
    <property type="entry name" value="FYVE/PHD zinc finger"/>
    <property type="match status" value="1"/>
</dbReference>